<gene>
    <name evidence="5" type="ORF">DKG74_13955</name>
</gene>
<dbReference type="InterPro" id="IPR029069">
    <property type="entry name" value="HotDog_dom_sf"/>
</dbReference>
<dbReference type="Proteomes" id="UP000245461">
    <property type="component" value="Unassembled WGS sequence"/>
</dbReference>
<dbReference type="Gene3D" id="3.10.129.10">
    <property type="entry name" value="Hotdog Thioesterase"/>
    <property type="match status" value="1"/>
</dbReference>
<evidence type="ECO:0000313" key="5">
    <source>
        <dbReference type="EMBL" id="PWR21269.1"/>
    </source>
</evidence>
<feature type="domain" description="Thioesterase" evidence="4">
    <location>
        <begin position="87"/>
        <end position="162"/>
    </location>
</feature>
<evidence type="ECO:0000256" key="3">
    <source>
        <dbReference type="SAM" id="MobiDB-lite"/>
    </source>
</evidence>
<accession>A0A317E2P3</accession>
<dbReference type="NCBIfam" id="TIGR00369">
    <property type="entry name" value="unchar_dom_1"/>
    <property type="match status" value="1"/>
</dbReference>
<proteinExistence type="inferred from homology"/>
<dbReference type="Pfam" id="PF03061">
    <property type="entry name" value="4HBT"/>
    <property type="match status" value="1"/>
</dbReference>
<sequence>MSDLPRAVRRPHPERLRGRGGNSGQCHRPPSARRRQLTGDDLAARFGALPLPACSRHLGFAPIGFDPATRELRASFDGKPEFCNPRGVVQGGFQAAMLDDVMAVALILTTEGKYVPPTLELKVSFFEPVMPGVIQARGRVLRLGRSIVFLEGDLLGDDGRLLARASATGKLLAIG</sequence>
<dbReference type="InterPro" id="IPR006683">
    <property type="entry name" value="Thioestr_dom"/>
</dbReference>
<dbReference type="GO" id="GO:0047617">
    <property type="term" value="F:fatty acyl-CoA hydrolase activity"/>
    <property type="evidence" value="ECO:0007669"/>
    <property type="project" value="InterPro"/>
</dbReference>
<dbReference type="InterPro" id="IPR003736">
    <property type="entry name" value="PAAI_dom"/>
</dbReference>
<protein>
    <submittedName>
        <fullName evidence="5">Phenylacetic acid degradation protein</fullName>
    </submittedName>
</protein>
<dbReference type="EMBL" id="QGLE01000008">
    <property type="protein sequence ID" value="PWR21269.1"/>
    <property type="molecule type" value="Genomic_DNA"/>
</dbReference>
<keyword evidence="2" id="KW-0378">Hydrolase</keyword>
<evidence type="ECO:0000256" key="1">
    <source>
        <dbReference type="ARBA" id="ARBA00008324"/>
    </source>
</evidence>
<dbReference type="AlphaFoldDB" id="A0A317E2P3"/>
<dbReference type="PANTHER" id="PTHR21660">
    <property type="entry name" value="THIOESTERASE SUPERFAMILY MEMBER-RELATED"/>
    <property type="match status" value="1"/>
</dbReference>
<evidence type="ECO:0000259" key="4">
    <source>
        <dbReference type="Pfam" id="PF03061"/>
    </source>
</evidence>
<dbReference type="SUPFAM" id="SSF54637">
    <property type="entry name" value="Thioesterase/thiol ester dehydrase-isomerase"/>
    <property type="match status" value="1"/>
</dbReference>
<name>A0A317E2P3_9PROT</name>
<evidence type="ECO:0000313" key="6">
    <source>
        <dbReference type="Proteomes" id="UP000245461"/>
    </source>
</evidence>
<comment type="caution">
    <text evidence="5">The sequence shown here is derived from an EMBL/GenBank/DDBJ whole genome shotgun (WGS) entry which is preliminary data.</text>
</comment>
<evidence type="ECO:0000256" key="2">
    <source>
        <dbReference type="ARBA" id="ARBA00022801"/>
    </source>
</evidence>
<dbReference type="CDD" id="cd03443">
    <property type="entry name" value="PaaI_thioesterase"/>
    <property type="match status" value="1"/>
</dbReference>
<comment type="similarity">
    <text evidence="1">Belongs to the thioesterase PaaI family.</text>
</comment>
<feature type="region of interest" description="Disordered" evidence="3">
    <location>
        <begin position="1"/>
        <end position="34"/>
    </location>
</feature>
<organism evidence="5 6">
    <name type="scientific">Zavarzinia aquatilis</name>
    <dbReference type="NCBI Taxonomy" id="2211142"/>
    <lineage>
        <taxon>Bacteria</taxon>
        <taxon>Pseudomonadati</taxon>
        <taxon>Pseudomonadota</taxon>
        <taxon>Alphaproteobacteria</taxon>
        <taxon>Rhodospirillales</taxon>
        <taxon>Zavarziniaceae</taxon>
        <taxon>Zavarzinia</taxon>
    </lineage>
</organism>
<dbReference type="PANTHER" id="PTHR21660:SF1">
    <property type="entry name" value="ACYL-COENZYME A THIOESTERASE 13"/>
    <property type="match status" value="1"/>
</dbReference>
<dbReference type="InterPro" id="IPR039298">
    <property type="entry name" value="ACOT13"/>
</dbReference>
<keyword evidence="6" id="KW-1185">Reference proteome</keyword>
<reference evidence="5 6" key="1">
    <citation type="submission" date="2018-05" db="EMBL/GenBank/DDBJ databases">
        <title>Zavarzinia sp. HR-AS.</title>
        <authorList>
            <person name="Lee Y."/>
            <person name="Jeon C.O."/>
        </authorList>
    </citation>
    <scope>NUCLEOTIDE SEQUENCE [LARGE SCALE GENOMIC DNA]</scope>
    <source>
        <strain evidence="5 6">HR-AS</strain>
    </source>
</reference>